<feature type="domain" description="Luciferase-like" evidence="3">
    <location>
        <begin position="1"/>
        <end position="302"/>
    </location>
</feature>
<accession>A0ABY5KEE9</accession>
<reference evidence="4 5" key="1">
    <citation type="submission" date="2022-07" db="EMBL/GenBank/DDBJ databases">
        <title>Novel species in genus Aeromicrobium.</title>
        <authorList>
            <person name="Ye L."/>
        </authorList>
    </citation>
    <scope>NUCLEOTIDE SEQUENCE [LARGE SCALE GENOMIC DNA]</scope>
    <source>
        <strain evidence="5">zg-Y50</strain>
    </source>
</reference>
<evidence type="ECO:0000256" key="2">
    <source>
        <dbReference type="ARBA" id="ARBA00023033"/>
    </source>
</evidence>
<dbReference type="Proteomes" id="UP001315860">
    <property type="component" value="Chromosome"/>
</dbReference>
<dbReference type="PANTHER" id="PTHR30137">
    <property type="entry name" value="LUCIFERASE-LIKE MONOOXYGENASE"/>
    <property type="match status" value="1"/>
</dbReference>
<dbReference type="Gene3D" id="3.20.20.30">
    <property type="entry name" value="Luciferase-like domain"/>
    <property type="match status" value="1"/>
</dbReference>
<gene>
    <name evidence="4" type="ORF">NP095_13790</name>
</gene>
<evidence type="ECO:0000259" key="3">
    <source>
        <dbReference type="Pfam" id="PF00296"/>
    </source>
</evidence>
<evidence type="ECO:0000313" key="5">
    <source>
        <dbReference type="Proteomes" id="UP001315860"/>
    </source>
</evidence>
<dbReference type="CDD" id="cd01097">
    <property type="entry name" value="Tetrahydromethanopterin_reductase"/>
    <property type="match status" value="1"/>
</dbReference>
<dbReference type="RefSeq" id="WP_232419120.1">
    <property type="nucleotide sequence ID" value="NZ_CP101990.1"/>
</dbReference>
<evidence type="ECO:0000313" key="4">
    <source>
        <dbReference type="EMBL" id="UUI68265.1"/>
    </source>
</evidence>
<keyword evidence="2" id="KW-0503">Monooxygenase</keyword>
<dbReference type="InterPro" id="IPR050766">
    <property type="entry name" value="Bact_Lucif_Oxidored"/>
</dbReference>
<dbReference type="InterPro" id="IPR036661">
    <property type="entry name" value="Luciferase-like_sf"/>
</dbReference>
<keyword evidence="1" id="KW-0560">Oxidoreductase</keyword>
<dbReference type="CDD" id="cd00347">
    <property type="entry name" value="Flavin_utilizing_monoxygenases"/>
    <property type="match status" value="1"/>
</dbReference>
<dbReference type="InterPro" id="IPR011251">
    <property type="entry name" value="Luciferase-like_dom"/>
</dbReference>
<dbReference type="PANTHER" id="PTHR30137:SF8">
    <property type="entry name" value="BLR5498 PROTEIN"/>
    <property type="match status" value="1"/>
</dbReference>
<keyword evidence="5" id="KW-1185">Reference proteome</keyword>
<dbReference type="SUPFAM" id="SSF51679">
    <property type="entry name" value="Bacterial luciferase-like"/>
    <property type="match status" value="1"/>
</dbReference>
<dbReference type="EMBL" id="CP101990">
    <property type="protein sequence ID" value="UUI68265.1"/>
    <property type="molecule type" value="Genomic_DNA"/>
</dbReference>
<sequence length="337" mass="37818">MKVGIFLTNQQQVGADQVVALDEQIDMLHAARDAGWDSVHAGQHYLSTTMSHIQPLPYLGRLAAEAGDMQVGIGILLLPLQNPVDVAENFASLDVVTRGRLIFGVGMGYREPEYEAFGVDPSTKVRRFTENLDIILRLWAGEEVTTDLPWCRLDGARLNLPPVQQPRPPVWMAANGDVAVRRAARLADAWMINPHAALPTVSRQVDLYRQEQRDAGRDDTQSLPLMREIFCAKDRRTAVERAAPYISQKYRAYAQWGQDQMMPEKESFAIPYEELAAERFIVGSPEDCIEALRPWCRLGVDHLVLRTHWAGLPVEDALESIRLLATEVIPALESESR</sequence>
<proteinExistence type="predicted"/>
<evidence type="ECO:0000256" key="1">
    <source>
        <dbReference type="ARBA" id="ARBA00023002"/>
    </source>
</evidence>
<name>A0ABY5KEE9_9ACTN</name>
<organism evidence="4 5">
    <name type="scientific">Aeromicrobium duanguangcaii</name>
    <dbReference type="NCBI Taxonomy" id="2968086"/>
    <lineage>
        <taxon>Bacteria</taxon>
        <taxon>Bacillati</taxon>
        <taxon>Actinomycetota</taxon>
        <taxon>Actinomycetes</taxon>
        <taxon>Propionibacteriales</taxon>
        <taxon>Nocardioidaceae</taxon>
        <taxon>Aeromicrobium</taxon>
    </lineage>
</organism>
<protein>
    <submittedName>
        <fullName evidence="4">LLM class flavin-dependent oxidoreductase</fullName>
    </submittedName>
</protein>
<dbReference type="Pfam" id="PF00296">
    <property type="entry name" value="Bac_luciferase"/>
    <property type="match status" value="1"/>
</dbReference>